<sequence length="130" mass="14950">MEDSETPWSLLHPSEDPPVRCEKFEANLFAQGRCQHCFRGQRYHQLGPGAQPPEQVVDSVLIEHSYYDVVFTPETRDPSSPLCILAPECELFIGYGNEQEERKRYVELTLNRFVAVGTGRSREKLKPCYC</sequence>
<dbReference type="Proteomes" id="UP001066276">
    <property type="component" value="Chromosome 4_1"/>
</dbReference>
<accession>A0AAV7TCB6</accession>
<keyword evidence="2" id="KW-1185">Reference proteome</keyword>
<protein>
    <submittedName>
        <fullName evidence="1">Uncharacterized protein</fullName>
    </submittedName>
</protein>
<comment type="caution">
    <text evidence="1">The sequence shown here is derived from an EMBL/GenBank/DDBJ whole genome shotgun (WGS) entry which is preliminary data.</text>
</comment>
<evidence type="ECO:0000313" key="2">
    <source>
        <dbReference type="Proteomes" id="UP001066276"/>
    </source>
</evidence>
<gene>
    <name evidence="1" type="ORF">NDU88_005448</name>
</gene>
<name>A0AAV7TCB6_PLEWA</name>
<organism evidence="1 2">
    <name type="scientific">Pleurodeles waltl</name>
    <name type="common">Iberian ribbed newt</name>
    <dbReference type="NCBI Taxonomy" id="8319"/>
    <lineage>
        <taxon>Eukaryota</taxon>
        <taxon>Metazoa</taxon>
        <taxon>Chordata</taxon>
        <taxon>Craniata</taxon>
        <taxon>Vertebrata</taxon>
        <taxon>Euteleostomi</taxon>
        <taxon>Amphibia</taxon>
        <taxon>Batrachia</taxon>
        <taxon>Caudata</taxon>
        <taxon>Salamandroidea</taxon>
        <taxon>Salamandridae</taxon>
        <taxon>Pleurodelinae</taxon>
        <taxon>Pleurodeles</taxon>
    </lineage>
</organism>
<reference evidence="1" key="1">
    <citation type="journal article" date="2022" name="bioRxiv">
        <title>Sequencing and chromosome-scale assembly of the giantPleurodeles waltlgenome.</title>
        <authorList>
            <person name="Brown T."/>
            <person name="Elewa A."/>
            <person name="Iarovenko S."/>
            <person name="Subramanian E."/>
            <person name="Araus A.J."/>
            <person name="Petzold A."/>
            <person name="Susuki M."/>
            <person name="Suzuki K.-i.T."/>
            <person name="Hayashi T."/>
            <person name="Toyoda A."/>
            <person name="Oliveira C."/>
            <person name="Osipova E."/>
            <person name="Leigh N.D."/>
            <person name="Simon A."/>
            <person name="Yun M.H."/>
        </authorList>
    </citation>
    <scope>NUCLEOTIDE SEQUENCE</scope>
    <source>
        <strain evidence="1">20211129_DDA</strain>
        <tissue evidence="1">Liver</tissue>
    </source>
</reference>
<proteinExistence type="predicted"/>
<dbReference type="AlphaFoldDB" id="A0AAV7TCB6"/>
<evidence type="ECO:0000313" key="1">
    <source>
        <dbReference type="EMBL" id="KAJ1173619.1"/>
    </source>
</evidence>
<dbReference type="EMBL" id="JANPWB010000007">
    <property type="protein sequence ID" value="KAJ1173619.1"/>
    <property type="molecule type" value="Genomic_DNA"/>
</dbReference>